<keyword evidence="1" id="KW-0732">Signal</keyword>
<reference evidence="3" key="1">
    <citation type="submission" date="2016-10" db="EMBL/GenBank/DDBJ databases">
        <authorList>
            <person name="Varghese N."/>
            <person name="Submissions S."/>
        </authorList>
    </citation>
    <scope>NUCLEOTIDE SEQUENCE [LARGE SCALE GENOMIC DNA]</scope>
    <source>
        <strain evidence="3">DSM 25329</strain>
    </source>
</reference>
<dbReference type="Proteomes" id="UP000198748">
    <property type="component" value="Unassembled WGS sequence"/>
</dbReference>
<sequence>MPRNKPALILCFLLLSICAKAQIRFEKGYFISNDQVKTVCNIRNVDWDNNPSSFRYRLPGSDEVLEAALQDVSAFGIDGGNSYVRALVKVDDSSTDVNRLSNGRNPDWKEELVFLKVLVKGEATLLQYKRGEVTQFYYQKSDSLYTPLVFRRYIDGNGQTATNFGFRQQLLNDLACQGISQQDIERTNYRESDLTRFFEKFNSCKNPAAPNTRSGSRDQFNLKITPGANLTMLTTSRFTTLQNDKRKGNYLFFRGGVEAEYIASFHRNKWSVFTEPAFQYHKMPLKVTGLDVDVNFWTIEVPVGVRHYFFLSDRTKIFVNALFGWTVTEKQFGKDADERKMEVISGSGFAAGAGIATGRFSAEARYYINRDIYSSYIRVDADFTKLSLILGYKLFEK</sequence>
<evidence type="ECO:0000256" key="1">
    <source>
        <dbReference type="SAM" id="SignalP"/>
    </source>
</evidence>
<organism evidence="2 3">
    <name type="scientific">Dyadobacter soli</name>
    <dbReference type="NCBI Taxonomy" id="659014"/>
    <lineage>
        <taxon>Bacteria</taxon>
        <taxon>Pseudomonadati</taxon>
        <taxon>Bacteroidota</taxon>
        <taxon>Cytophagia</taxon>
        <taxon>Cytophagales</taxon>
        <taxon>Spirosomataceae</taxon>
        <taxon>Dyadobacter</taxon>
    </lineage>
</organism>
<dbReference type="OrthoDB" id="921445at2"/>
<name>A0A1G7LJB8_9BACT</name>
<evidence type="ECO:0000313" key="2">
    <source>
        <dbReference type="EMBL" id="SDF49598.1"/>
    </source>
</evidence>
<feature type="chain" id="PRO_5011735486" description="Outer membrane protein beta-barrel domain-containing protein" evidence="1">
    <location>
        <begin position="22"/>
        <end position="397"/>
    </location>
</feature>
<keyword evidence="3" id="KW-1185">Reference proteome</keyword>
<accession>A0A1G7LJB8</accession>
<protein>
    <recommendedName>
        <fullName evidence="4">Outer membrane protein beta-barrel domain-containing protein</fullName>
    </recommendedName>
</protein>
<evidence type="ECO:0000313" key="3">
    <source>
        <dbReference type="Proteomes" id="UP000198748"/>
    </source>
</evidence>
<feature type="signal peptide" evidence="1">
    <location>
        <begin position="1"/>
        <end position="21"/>
    </location>
</feature>
<dbReference type="RefSeq" id="WP_090153207.1">
    <property type="nucleotide sequence ID" value="NZ_FNAN01000011.1"/>
</dbReference>
<dbReference type="STRING" id="659014.SAMN04487996_1115"/>
<dbReference type="EMBL" id="FNAN01000011">
    <property type="protein sequence ID" value="SDF49598.1"/>
    <property type="molecule type" value="Genomic_DNA"/>
</dbReference>
<gene>
    <name evidence="2" type="ORF">SAMN04487996_1115</name>
</gene>
<proteinExistence type="predicted"/>
<dbReference type="AlphaFoldDB" id="A0A1G7LJB8"/>
<evidence type="ECO:0008006" key="4">
    <source>
        <dbReference type="Google" id="ProtNLM"/>
    </source>
</evidence>